<dbReference type="InterPro" id="IPR000914">
    <property type="entry name" value="SBP_5_dom"/>
</dbReference>
<dbReference type="GO" id="GO:0043190">
    <property type="term" value="C:ATP-binding cassette (ABC) transporter complex"/>
    <property type="evidence" value="ECO:0007669"/>
    <property type="project" value="InterPro"/>
</dbReference>
<protein>
    <submittedName>
        <fullName evidence="7">Oligopeptide transport system substrate-binding protein</fullName>
    </submittedName>
</protein>
<proteinExistence type="inferred from homology"/>
<evidence type="ECO:0000256" key="3">
    <source>
        <dbReference type="ARBA" id="ARBA00022448"/>
    </source>
</evidence>
<dbReference type="AlphaFoldDB" id="A0A841R7W3"/>
<comment type="subcellular location">
    <subcellularLocation>
        <location evidence="1">Cell envelope</location>
    </subcellularLocation>
</comment>
<keyword evidence="3" id="KW-0813">Transport</keyword>
<dbReference type="GO" id="GO:0015833">
    <property type="term" value="P:peptide transport"/>
    <property type="evidence" value="ECO:0007669"/>
    <property type="project" value="TreeGrafter"/>
</dbReference>
<dbReference type="PANTHER" id="PTHR30290">
    <property type="entry name" value="PERIPLASMIC BINDING COMPONENT OF ABC TRANSPORTER"/>
    <property type="match status" value="1"/>
</dbReference>
<accession>A0A841R7W3</accession>
<evidence type="ECO:0000256" key="4">
    <source>
        <dbReference type="ARBA" id="ARBA00022729"/>
    </source>
</evidence>
<evidence type="ECO:0000259" key="6">
    <source>
        <dbReference type="Pfam" id="PF00496"/>
    </source>
</evidence>
<evidence type="ECO:0000256" key="2">
    <source>
        <dbReference type="ARBA" id="ARBA00005695"/>
    </source>
</evidence>
<evidence type="ECO:0000256" key="5">
    <source>
        <dbReference type="SAM" id="SignalP"/>
    </source>
</evidence>
<dbReference type="SUPFAM" id="SSF53850">
    <property type="entry name" value="Periplasmic binding protein-like II"/>
    <property type="match status" value="1"/>
</dbReference>
<dbReference type="Gene3D" id="3.90.76.10">
    <property type="entry name" value="Dipeptide-binding Protein, Domain 1"/>
    <property type="match status" value="1"/>
</dbReference>
<sequence>MKRVLAFCLMVLAASSLFGRGAGEAPDQYRTTYATEVKTLNYFLLLDTTALRVAANTMDGLVENDRYGKFVPSLAERWDHNEDYTEWTFYLRPGVKWVDSMGQETAWEVTADDFVEGMRFIAEPKNGIKNVGIIRKVISGLNGYYWDLVDIDDGVDIGKTREEALASFDSSVGVSAPDKYTVKYTLDNPTPYFLSYLVTELFFPLEKEFLDSVGAEDFGTTKEKLIFTGAYYLAEWQRDKEIRLAKNEHYWDADSVNVGQVSLQKVADDSIRVQMFQRGEVSATTLQGDQVKALEGTKWADNVFLDEKSSVTYWFAMNYTSDNPEARAFINNVNFRKALYHGIDRAKLLELVNPYEPEALLRNTIIPEDVIFDENGQDYTDYPLLKEVKERRTYDRELAQEYFQKAVDELTDGKGNIKGISPATVDMLPIAEIKADGKLPVQILFVHPTDPTKTREALLLQEMLRDTFDGQVELVLGQYVDDKYNDTIKPRRFDLLYDSFSFKYADPMAQLGRLVTDGSVNDGQYSFPEFDRLVEEADGKTSLTDRYEIFSRAERFLIDNAVIIPWQAGGGAYSMDTVVPFSTPRGGFGVTRFKYKGMILQQNPITADQYKMLEKAFRAELAPN</sequence>
<organism evidence="7 8">
    <name type="scientific">Spirochaeta isovalerica</name>
    <dbReference type="NCBI Taxonomy" id="150"/>
    <lineage>
        <taxon>Bacteria</taxon>
        <taxon>Pseudomonadati</taxon>
        <taxon>Spirochaetota</taxon>
        <taxon>Spirochaetia</taxon>
        <taxon>Spirochaetales</taxon>
        <taxon>Spirochaetaceae</taxon>
        <taxon>Spirochaeta</taxon>
    </lineage>
</organism>
<name>A0A841R7W3_9SPIO</name>
<comment type="similarity">
    <text evidence="2">Belongs to the bacterial solute-binding protein 5 family.</text>
</comment>
<dbReference type="Pfam" id="PF00496">
    <property type="entry name" value="SBP_bac_5"/>
    <property type="match status" value="1"/>
</dbReference>
<evidence type="ECO:0000313" key="8">
    <source>
        <dbReference type="Proteomes" id="UP000587760"/>
    </source>
</evidence>
<dbReference type="Proteomes" id="UP000587760">
    <property type="component" value="Unassembled WGS sequence"/>
</dbReference>
<gene>
    <name evidence="7" type="ORF">HNR50_001613</name>
</gene>
<dbReference type="PIRSF" id="PIRSF002741">
    <property type="entry name" value="MppA"/>
    <property type="match status" value="1"/>
</dbReference>
<dbReference type="GO" id="GO:1904680">
    <property type="term" value="F:peptide transmembrane transporter activity"/>
    <property type="evidence" value="ECO:0007669"/>
    <property type="project" value="TreeGrafter"/>
</dbReference>
<keyword evidence="4 5" id="KW-0732">Signal</keyword>
<comment type="caution">
    <text evidence="7">The sequence shown here is derived from an EMBL/GenBank/DDBJ whole genome shotgun (WGS) entry which is preliminary data.</text>
</comment>
<dbReference type="GO" id="GO:0030288">
    <property type="term" value="C:outer membrane-bounded periplasmic space"/>
    <property type="evidence" value="ECO:0007669"/>
    <property type="project" value="UniProtKB-ARBA"/>
</dbReference>
<feature type="chain" id="PRO_5032658080" evidence="5">
    <location>
        <begin position="20"/>
        <end position="624"/>
    </location>
</feature>
<dbReference type="CDD" id="cd08504">
    <property type="entry name" value="PBP2_OppA"/>
    <property type="match status" value="1"/>
</dbReference>
<dbReference type="RefSeq" id="WP_184745653.1">
    <property type="nucleotide sequence ID" value="NZ_JACHGJ010000002.1"/>
</dbReference>
<dbReference type="InterPro" id="IPR039424">
    <property type="entry name" value="SBP_5"/>
</dbReference>
<dbReference type="PANTHER" id="PTHR30290:SF10">
    <property type="entry name" value="PERIPLASMIC OLIGOPEPTIDE-BINDING PROTEIN-RELATED"/>
    <property type="match status" value="1"/>
</dbReference>
<dbReference type="Gene3D" id="3.10.105.10">
    <property type="entry name" value="Dipeptide-binding Protein, Domain 3"/>
    <property type="match status" value="1"/>
</dbReference>
<dbReference type="InterPro" id="IPR030678">
    <property type="entry name" value="Peptide/Ni-bd"/>
</dbReference>
<feature type="domain" description="Solute-binding protein family 5" evidence="6">
    <location>
        <begin position="69"/>
        <end position="519"/>
    </location>
</feature>
<evidence type="ECO:0000313" key="7">
    <source>
        <dbReference type="EMBL" id="MBB6479955.1"/>
    </source>
</evidence>
<dbReference type="Gene3D" id="3.40.190.10">
    <property type="entry name" value="Periplasmic binding protein-like II"/>
    <property type="match status" value="1"/>
</dbReference>
<feature type="signal peptide" evidence="5">
    <location>
        <begin position="1"/>
        <end position="19"/>
    </location>
</feature>
<dbReference type="EMBL" id="JACHGJ010000002">
    <property type="protein sequence ID" value="MBB6479955.1"/>
    <property type="molecule type" value="Genomic_DNA"/>
</dbReference>
<evidence type="ECO:0000256" key="1">
    <source>
        <dbReference type="ARBA" id="ARBA00004196"/>
    </source>
</evidence>
<reference evidence="7 8" key="1">
    <citation type="submission" date="2020-08" db="EMBL/GenBank/DDBJ databases">
        <title>Genomic Encyclopedia of Type Strains, Phase IV (KMG-IV): sequencing the most valuable type-strain genomes for metagenomic binning, comparative biology and taxonomic classification.</title>
        <authorList>
            <person name="Goeker M."/>
        </authorList>
    </citation>
    <scope>NUCLEOTIDE SEQUENCE [LARGE SCALE GENOMIC DNA]</scope>
    <source>
        <strain evidence="7 8">DSM 2461</strain>
    </source>
</reference>
<keyword evidence="8" id="KW-1185">Reference proteome</keyword>